<organism evidence="1">
    <name type="scientific">Lygus hesperus</name>
    <name type="common">Western plant bug</name>
    <dbReference type="NCBI Taxonomy" id="30085"/>
    <lineage>
        <taxon>Eukaryota</taxon>
        <taxon>Metazoa</taxon>
        <taxon>Ecdysozoa</taxon>
        <taxon>Arthropoda</taxon>
        <taxon>Hexapoda</taxon>
        <taxon>Insecta</taxon>
        <taxon>Pterygota</taxon>
        <taxon>Neoptera</taxon>
        <taxon>Paraneoptera</taxon>
        <taxon>Hemiptera</taxon>
        <taxon>Heteroptera</taxon>
        <taxon>Panheteroptera</taxon>
        <taxon>Cimicomorpha</taxon>
        <taxon>Miridae</taxon>
        <taxon>Mirini</taxon>
        <taxon>Lygus</taxon>
    </lineage>
</organism>
<dbReference type="EMBL" id="GBRD01008393">
    <property type="protein sequence ID" value="JAG57428.1"/>
    <property type="molecule type" value="Transcribed_RNA"/>
</dbReference>
<feature type="non-terminal residue" evidence="1">
    <location>
        <position position="111"/>
    </location>
</feature>
<accession>A0A0K8SVU7</accession>
<evidence type="ECO:0000313" key="1">
    <source>
        <dbReference type="EMBL" id="JAG57428.1"/>
    </source>
</evidence>
<proteinExistence type="predicted"/>
<name>A0A0K8SVU7_LYGHE</name>
<dbReference type="AlphaFoldDB" id="A0A0K8SVU7"/>
<reference evidence="1" key="1">
    <citation type="submission" date="2014-09" db="EMBL/GenBank/DDBJ databases">
        <authorList>
            <person name="Magalhaes I.L.F."/>
            <person name="Oliveira U."/>
            <person name="Santos F.R."/>
            <person name="Vidigal T.H.D.A."/>
            <person name="Brescovit A.D."/>
            <person name="Santos A.J."/>
        </authorList>
    </citation>
    <scope>NUCLEOTIDE SEQUENCE</scope>
</reference>
<protein>
    <submittedName>
        <fullName evidence="1">Uncharacterized protein</fullName>
    </submittedName>
</protein>
<sequence length="111" mass="12396">MRRRGCRGCCSDPHRISALPQLVGGSANAALPLHIPASLPGFQPSTGRSTSASFLYGPNHLPLCFLYGPYVTPHVRLYGRRRDLINYVKNIDVFRPINDIYLLIEICPFDI</sequence>